<dbReference type="Proteomes" id="UP000667802">
    <property type="component" value="Unassembled WGS sequence"/>
</dbReference>
<evidence type="ECO:0000256" key="6">
    <source>
        <dbReference type="PROSITE-ProRule" id="PRU00050"/>
    </source>
</evidence>
<evidence type="ECO:0000256" key="5">
    <source>
        <dbReference type="HAMAP-Rule" id="MF_00099"/>
    </source>
</evidence>
<dbReference type="GO" id="GO:0050568">
    <property type="term" value="F:protein-glutamine glutaminase activity"/>
    <property type="evidence" value="ECO:0007669"/>
    <property type="project" value="UniProtKB-UniRule"/>
</dbReference>
<comment type="function">
    <text evidence="5">Involved in chemotaxis. Part of a chemotaxis signal transduction system that modulates chemotaxis in response to various stimuli. Catalyzes the demethylation of specific methylglutamate residues introduced into the chemoreceptors (methyl-accepting chemotaxis proteins or MCP) by CheR. Also mediates the irreversible deamidation of specific glutamine residues to glutamic acid.</text>
</comment>
<keyword evidence="1 5" id="KW-0963">Cytoplasm</keyword>
<feature type="active site" evidence="5 6">
    <location>
        <position position="281"/>
    </location>
</feature>
<comment type="catalytic activity">
    <reaction evidence="5">
        <text>L-glutaminyl-[protein] + H2O = L-glutamyl-[protein] + NH4(+)</text>
        <dbReference type="Rhea" id="RHEA:16441"/>
        <dbReference type="Rhea" id="RHEA-COMP:10207"/>
        <dbReference type="Rhea" id="RHEA-COMP:10208"/>
        <dbReference type="ChEBI" id="CHEBI:15377"/>
        <dbReference type="ChEBI" id="CHEBI:28938"/>
        <dbReference type="ChEBI" id="CHEBI:29973"/>
        <dbReference type="ChEBI" id="CHEBI:30011"/>
        <dbReference type="EC" id="3.5.1.44"/>
    </reaction>
</comment>
<dbReference type="SMART" id="SM00448">
    <property type="entry name" value="REC"/>
    <property type="match status" value="1"/>
</dbReference>
<feature type="active site" evidence="5 6">
    <location>
        <position position="188"/>
    </location>
</feature>
<dbReference type="CDD" id="cd17541">
    <property type="entry name" value="REC_CheB-like"/>
    <property type="match status" value="1"/>
</dbReference>
<keyword evidence="11" id="KW-1185">Reference proteome</keyword>
<evidence type="ECO:0000256" key="2">
    <source>
        <dbReference type="ARBA" id="ARBA00022500"/>
    </source>
</evidence>
<dbReference type="InterPro" id="IPR000673">
    <property type="entry name" value="Sig_transdc_resp-reg_Me-estase"/>
</dbReference>
<comment type="similarity">
    <text evidence="5">Belongs to the CheB family.</text>
</comment>
<dbReference type="EC" id="3.1.1.61" evidence="5"/>
<comment type="domain">
    <text evidence="5">Contains a C-terminal catalytic domain, and an N-terminal region which modulates catalytic activity.</text>
</comment>
<gene>
    <name evidence="5" type="primary">cheB</name>
    <name evidence="10" type="ORF">G7B40_016145</name>
</gene>
<comment type="subcellular location">
    <subcellularLocation>
        <location evidence="5">Cytoplasm</location>
    </subcellularLocation>
</comment>
<dbReference type="GO" id="GO:0000156">
    <property type="term" value="F:phosphorelay response regulator activity"/>
    <property type="evidence" value="ECO:0007669"/>
    <property type="project" value="InterPro"/>
</dbReference>
<evidence type="ECO:0000313" key="10">
    <source>
        <dbReference type="EMBL" id="MDR9896084.1"/>
    </source>
</evidence>
<evidence type="ECO:0000256" key="7">
    <source>
        <dbReference type="PROSITE-ProRule" id="PRU00169"/>
    </source>
</evidence>
<dbReference type="CDD" id="cd16432">
    <property type="entry name" value="CheB_Rec"/>
    <property type="match status" value="1"/>
</dbReference>
<dbReference type="GO" id="GO:0005737">
    <property type="term" value="C:cytoplasm"/>
    <property type="evidence" value="ECO:0007669"/>
    <property type="project" value="UniProtKB-SubCell"/>
</dbReference>
<comment type="catalytic activity">
    <reaction evidence="4 5">
        <text>[protein]-L-glutamate 5-O-methyl ester + H2O = L-glutamyl-[protein] + methanol + H(+)</text>
        <dbReference type="Rhea" id="RHEA:23236"/>
        <dbReference type="Rhea" id="RHEA-COMP:10208"/>
        <dbReference type="Rhea" id="RHEA-COMP:10311"/>
        <dbReference type="ChEBI" id="CHEBI:15377"/>
        <dbReference type="ChEBI" id="CHEBI:15378"/>
        <dbReference type="ChEBI" id="CHEBI:17790"/>
        <dbReference type="ChEBI" id="CHEBI:29973"/>
        <dbReference type="ChEBI" id="CHEBI:82795"/>
        <dbReference type="EC" id="3.1.1.61"/>
    </reaction>
</comment>
<protein>
    <recommendedName>
        <fullName evidence="5">Protein-glutamate methylesterase/protein-glutamine glutaminase</fullName>
        <ecNumber evidence="5">3.1.1.61</ecNumber>
        <ecNumber evidence="5">3.5.1.44</ecNumber>
    </recommendedName>
</protein>
<keyword evidence="2 5" id="KW-0145">Chemotaxis</keyword>
<evidence type="ECO:0000256" key="3">
    <source>
        <dbReference type="ARBA" id="ARBA00022801"/>
    </source>
</evidence>
<dbReference type="AlphaFoldDB" id="A0AAP5I7E1"/>
<feature type="domain" description="Response regulatory" evidence="8">
    <location>
        <begin position="2"/>
        <end position="119"/>
    </location>
</feature>
<dbReference type="InterPro" id="IPR035909">
    <property type="entry name" value="CheB_C"/>
</dbReference>
<dbReference type="GO" id="GO:0006935">
    <property type="term" value="P:chemotaxis"/>
    <property type="evidence" value="ECO:0007669"/>
    <property type="project" value="UniProtKB-UniRule"/>
</dbReference>
<dbReference type="Gene3D" id="3.40.50.2300">
    <property type="match status" value="1"/>
</dbReference>
<dbReference type="Gene3D" id="3.40.50.180">
    <property type="entry name" value="Methylesterase CheB, C-terminal domain"/>
    <property type="match status" value="1"/>
</dbReference>
<feature type="modified residue" description="4-aspartylphosphate" evidence="5 7">
    <location>
        <position position="53"/>
    </location>
</feature>
<organism evidence="10 11">
    <name type="scientific">Aetokthonos hydrillicola Thurmond2011</name>
    <dbReference type="NCBI Taxonomy" id="2712845"/>
    <lineage>
        <taxon>Bacteria</taxon>
        <taxon>Bacillati</taxon>
        <taxon>Cyanobacteriota</taxon>
        <taxon>Cyanophyceae</taxon>
        <taxon>Nostocales</taxon>
        <taxon>Hapalosiphonaceae</taxon>
        <taxon>Aetokthonos</taxon>
    </lineage>
</organism>
<dbReference type="RefSeq" id="WP_208340083.1">
    <property type="nucleotide sequence ID" value="NZ_JAALHA020000007.1"/>
</dbReference>
<dbReference type="Pfam" id="PF01339">
    <property type="entry name" value="CheB_methylest"/>
    <property type="match status" value="1"/>
</dbReference>
<keyword evidence="3 5" id="KW-0378">Hydrolase</keyword>
<dbReference type="InterPro" id="IPR001789">
    <property type="entry name" value="Sig_transdc_resp-reg_receiver"/>
</dbReference>
<dbReference type="Pfam" id="PF00072">
    <property type="entry name" value="Response_reg"/>
    <property type="match status" value="1"/>
</dbReference>
<dbReference type="SUPFAM" id="SSF52738">
    <property type="entry name" value="Methylesterase CheB, C-terminal domain"/>
    <property type="match status" value="1"/>
</dbReference>
<evidence type="ECO:0000256" key="1">
    <source>
        <dbReference type="ARBA" id="ARBA00022490"/>
    </source>
</evidence>
<comment type="PTM">
    <text evidence="5">Phosphorylated by CheA. Phosphorylation of the N-terminal regulatory domain activates the methylesterase activity.</text>
</comment>
<dbReference type="PROSITE" id="PS50122">
    <property type="entry name" value="CHEB"/>
    <property type="match status" value="1"/>
</dbReference>
<dbReference type="EMBL" id="JAALHA020000007">
    <property type="protein sequence ID" value="MDR9896084.1"/>
    <property type="molecule type" value="Genomic_DNA"/>
</dbReference>
<feature type="active site" evidence="5 6">
    <location>
        <position position="161"/>
    </location>
</feature>
<comment type="caution">
    <text evidence="10">The sequence shown here is derived from an EMBL/GenBank/DDBJ whole genome shotgun (WGS) entry which is preliminary data.</text>
</comment>
<keyword evidence="5 7" id="KW-0597">Phosphoprotein</keyword>
<evidence type="ECO:0000256" key="4">
    <source>
        <dbReference type="ARBA" id="ARBA00048267"/>
    </source>
</evidence>
<accession>A0AAP5I7E1</accession>
<dbReference type="NCBIfam" id="NF001965">
    <property type="entry name" value="PRK00742.1"/>
    <property type="match status" value="1"/>
</dbReference>
<evidence type="ECO:0000259" key="8">
    <source>
        <dbReference type="PROSITE" id="PS50110"/>
    </source>
</evidence>
<proteinExistence type="inferred from homology"/>
<dbReference type="SUPFAM" id="SSF52172">
    <property type="entry name" value="CheY-like"/>
    <property type="match status" value="1"/>
</dbReference>
<dbReference type="InterPro" id="IPR011006">
    <property type="entry name" value="CheY-like_superfamily"/>
</dbReference>
<dbReference type="PIRSF" id="PIRSF000876">
    <property type="entry name" value="RR_chemtxs_CheB"/>
    <property type="match status" value="1"/>
</dbReference>
<dbReference type="GO" id="GO:0008984">
    <property type="term" value="F:protein-glutamate methylesterase activity"/>
    <property type="evidence" value="ECO:0007669"/>
    <property type="project" value="UniProtKB-UniRule"/>
</dbReference>
<dbReference type="NCBIfam" id="NF009206">
    <property type="entry name" value="PRK12555.1"/>
    <property type="match status" value="1"/>
</dbReference>
<dbReference type="HAMAP" id="MF_00099">
    <property type="entry name" value="CheB_chemtxs"/>
    <property type="match status" value="1"/>
</dbReference>
<sequence>MKVAIVNEMIMSVEILRRILLTIPDCQLAWVAHDGADAVAKCAKDTPDLILMDLFIPIMDGVEATRQIMKNFPCAILIVTGSVDKNVAKVFEALGYGALDAVSTPVLGSSGSEELLSKIATIRKLLAKSTSSGKSNTLTKATTVQSTFTSSVPPLVAIGCSTGGPNALAKILGELPANFGASVVIVQHLDAYFATGLIEWLNQQTPLPVLMASAGDRPEVGKVLIAVTNDHLCLQSNMTLKYTRDPIDYPYRPSVDVFFKSVAQYWKRRGTAVLLTGMGRDGAQGLSALRSQGWHTIAQNQATCVVYGMPKAAVELDAAVEILPLEAIAPTLIERLAVSH</sequence>
<dbReference type="EC" id="3.5.1.44" evidence="5"/>
<reference evidence="11" key="1">
    <citation type="journal article" date="2021" name="Science">
        <title>Hunting the eagle killer: A cyanobacterial neurotoxin causes vacuolar myelinopathy.</title>
        <authorList>
            <person name="Breinlinger S."/>
            <person name="Phillips T.J."/>
            <person name="Haram B.N."/>
            <person name="Mares J."/>
            <person name="Martinez Yerena J.A."/>
            <person name="Hrouzek P."/>
            <person name="Sobotka R."/>
            <person name="Henderson W.M."/>
            <person name="Schmieder P."/>
            <person name="Williams S.M."/>
            <person name="Lauderdale J.D."/>
            <person name="Wilde H.D."/>
            <person name="Gerrin W."/>
            <person name="Kust A."/>
            <person name="Washington J.W."/>
            <person name="Wagner C."/>
            <person name="Geier B."/>
            <person name="Liebeke M."/>
            <person name="Enke H."/>
            <person name="Niedermeyer T.H.J."/>
            <person name="Wilde S.B."/>
        </authorList>
    </citation>
    <scope>NUCLEOTIDE SEQUENCE [LARGE SCALE GENOMIC DNA]</scope>
    <source>
        <strain evidence="11">Thurmond2011</strain>
    </source>
</reference>
<name>A0AAP5I7E1_9CYAN</name>
<evidence type="ECO:0000313" key="11">
    <source>
        <dbReference type="Proteomes" id="UP000667802"/>
    </source>
</evidence>
<feature type="domain" description="CheB-type methylesterase" evidence="9">
    <location>
        <begin position="149"/>
        <end position="339"/>
    </location>
</feature>
<dbReference type="PANTHER" id="PTHR42872">
    <property type="entry name" value="PROTEIN-GLUTAMATE METHYLESTERASE/PROTEIN-GLUTAMINE GLUTAMINASE"/>
    <property type="match status" value="1"/>
</dbReference>
<dbReference type="PROSITE" id="PS50110">
    <property type="entry name" value="RESPONSE_REGULATORY"/>
    <property type="match status" value="1"/>
</dbReference>
<dbReference type="PANTHER" id="PTHR42872:SF6">
    <property type="entry name" value="PROTEIN-GLUTAMATE METHYLESTERASE_PROTEIN-GLUTAMINE GLUTAMINASE"/>
    <property type="match status" value="1"/>
</dbReference>
<dbReference type="InterPro" id="IPR008248">
    <property type="entry name" value="CheB-like"/>
</dbReference>
<evidence type="ECO:0000259" key="9">
    <source>
        <dbReference type="PROSITE" id="PS50122"/>
    </source>
</evidence>